<dbReference type="RefSeq" id="WP_379877875.1">
    <property type="nucleotide sequence ID" value="NZ_JBHUIP010000014.1"/>
</dbReference>
<name>A0ABW5DV27_9PROT</name>
<sequence length="195" mass="21469">MNETNSTGILRPTRREALAILTKTALGATLAAPIFPAFALPLDGEMTKYKPSADPQPIPEIEFQDKDDRPRSLKEWSGKLIILNFWATWCAPCIKEMPSLDRLGATLDPSKAVVLAISQDRAGRQKAQEFYDKIGMKHLPLLIDKTMKSARAFKTPGLPTTVFISPDGRVLGQLAGTAEWDEAPAKALIAHYLKI</sequence>
<accession>A0ABW5DV27</accession>
<gene>
    <name evidence="3" type="ORF">ACFSM5_17765</name>
</gene>
<feature type="region of interest" description="Disordered" evidence="1">
    <location>
        <begin position="49"/>
        <end position="69"/>
    </location>
</feature>
<comment type="caution">
    <text evidence="3">The sequence shown here is derived from an EMBL/GenBank/DDBJ whole genome shotgun (WGS) entry which is preliminary data.</text>
</comment>
<dbReference type="InterPro" id="IPR000866">
    <property type="entry name" value="AhpC/TSA"/>
</dbReference>
<dbReference type="PROSITE" id="PS51352">
    <property type="entry name" value="THIOREDOXIN_2"/>
    <property type="match status" value="1"/>
</dbReference>
<dbReference type="PROSITE" id="PS51318">
    <property type="entry name" value="TAT"/>
    <property type="match status" value="1"/>
</dbReference>
<evidence type="ECO:0000313" key="4">
    <source>
        <dbReference type="Proteomes" id="UP001597295"/>
    </source>
</evidence>
<evidence type="ECO:0000259" key="2">
    <source>
        <dbReference type="PROSITE" id="PS51352"/>
    </source>
</evidence>
<feature type="domain" description="Thioredoxin" evidence="2">
    <location>
        <begin position="52"/>
        <end position="194"/>
    </location>
</feature>
<dbReference type="Pfam" id="PF00578">
    <property type="entry name" value="AhpC-TSA"/>
    <property type="match status" value="1"/>
</dbReference>
<dbReference type="CDD" id="cd02966">
    <property type="entry name" value="TlpA_like_family"/>
    <property type="match status" value="1"/>
</dbReference>
<proteinExistence type="predicted"/>
<evidence type="ECO:0000313" key="3">
    <source>
        <dbReference type="EMBL" id="MFD2264757.1"/>
    </source>
</evidence>
<dbReference type="PANTHER" id="PTHR42852:SF13">
    <property type="entry name" value="PROTEIN DIPZ"/>
    <property type="match status" value="1"/>
</dbReference>
<dbReference type="InterPro" id="IPR013766">
    <property type="entry name" value="Thioredoxin_domain"/>
</dbReference>
<dbReference type="Gene3D" id="3.40.30.10">
    <property type="entry name" value="Glutaredoxin"/>
    <property type="match status" value="1"/>
</dbReference>
<reference evidence="4" key="1">
    <citation type="journal article" date="2019" name="Int. J. Syst. Evol. Microbiol.">
        <title>The Global Catalogue of Microorganisms (GCM) 10K type strain sequencing project: providing services to taxonomists for standard genome sequencing and annotation.</title>
        <authorList>
            <consortium name="The Broad Institute Genomics Platform"/>
            <consortium name="The Broad Institute Genome Sequencing Center for Infectious Disease"/>
            <person name="Wu L."/>
            <person name="Ma J."/>
        </authorList>
    </citation>
    <scope>NUCLEOTIDE SEQUENCE [LARGE SCALE GENOMIC DNA]</scope>
    <source>
        <strain evidence="4">CGMCC 1.19062</strain>
    </source>
</reference>
<dbReference type="SUPFAM" id="SSF52833">
    <property type="entry name" value="Thioredoxin-like"/>
    <property type="match status" value="1"/>
</dbReference>
<dbReference type="InterPro" id="IPR036249">
    <property type="entry name" value="Thioredoxin-like_sf"/>
</dbReference>
<protein>
    <submittedName>
        <fullName evidence="3">TlpA family protein disulfide reductase</fullName>
    </submittedName>
</protein>
<dbReference type="InterPro" id="IPR050553">
    <property type="entry name" value="Thioredoxin_ResA/DsbE_sf"/>
</dbReference>
<dbReference type="InterPro" id="IPR006311">
    <property type="entry name" value="TAT_signal"/>
</dbReference>
<evidence type="ECO:0000256" key="1">
    <source>
        <dbReference type="SAM" id="MobiDB-lite"/>
    </source>
</evidence>
<dbReference type="PANTHER" id="PTHR42852">
    <property type="entry name" value="THIOL:DISULFIDE INTERCHANGE PROTEIN DSBE"/>
    <property type="match status" value="1"/>
</dbReference>
<dbReference type="Proteomes" id="UP001597295">
    <property type="component" value="Unassembled WGS sequence"/>
</dbReference>
<organism evidence="3 4">
    <name type="scientific">Lacibacterium aquatile</name>
    <dbReference type="NCBI Taxonomy" id="1168082"/>
    <lineage>
        <taxon>Bacteria</taxon>
        <taxon>Pseudomonadati</taxon>
        <taxon>Pseudomonadota</taxon>
        <taxon>Alphaproteobacteria</taxon>
        <taxon>Rhodospirillales</taxon>
        <taxon>Rhodospirillaceae</taxon>
    </lineage>
</organism>
<dbReference type="EMBL" id="JBHUIP010000014">
    <property type="protein sequence ID" value="MFD2264757.1"/>
    <property type="molecule type" value="Genomic_DNA"/>
</dbReference>
<keyword evidence="4" id="KW-1185">Reference proteome</keyword>